<dbReference type="SUPFAM" id="SSF50475">
    <property type="entry name" value="FMN-binding split barrel"/>
    <property type="match status" value="1"/>
</dbReference>
<protein>
    <recommendedName>
        <fullName evidence="3">Nitroimidazol reductase NimA, pyridoxamine 5'-phosphate oxidase superfamily</fullName>
    </recommendedName>
</protein>
<dbReference type="PANTHER" id="PTHR34071:SF2">
    <property type="entry name" value="FLAVIN-NUCLEOTIDE-BINDING PROTEIN"/>
    <property type="match status" value="1"/>
</dbReference>
<dbReference type="AlphaFoldDB" id="A0A1I4U586"/>
<organism evidence="1 2">
    <name type="scientific">Rugamonas rubra</name>
    <dbReference type="NCBI Taxonomy" id="758825"/>
    <lineage>
        <taxon>Bacteria</taxon>
        <taxon>Pseudomonadati</taxon>
        <taxon>Pseudomonadota</taxon>
        <taxon>Betaproteobacteria</taxon>
        <taxon>Burkholderiales</taxon>
        <taxon>Oxalobacteraceae</taxon>
        <taxon>Telluria group</taxon>
        <taxon>Rugamonas</taxon>
    </lineage>
</organism>
<dbReference type="RefSeq" id="WP_093390872.1">
    <property type="nucleotide sequence ID" value="NZ_FOTW01000037.1"/>
</dbReference>
<dbReference type="Pfam" id="PF12900">
    <property type="entry name" value="Pyridox_ox_2"/>
    <property type="match status" value="1"/>
</dbReference>
<evidence type="ECO:0000313" key="1">
    <source>
        <dbReference type="EMBL" id="SFM83981.1"/>
    </source>
</evidence>
<dbReference type="PANTHER" id="PTHR34071">
    <property type="entry name" value="5-NITROIMIDAZOLE ANTIBIOTICS RESISTANCE PROTEIN, NIMA-FAMILY-RELATED PROTEIN-RELATED"/>
    <property type="match status" value="1"/>
</dbReference>
<proteinExistence type="predicted"/>
<name>A0A1I4U586_9BURK</name>
<evidence type="ECO:0000313" key="2">
    <source>
        <dbReference type="Proteomes" id="UP000199470"/>
    </source>
</evidence>
<dbReference type="OrthoDB" id="116031at2"/>
<dbReference type="EMBL" id="FOTW01000037">
    <property type="protein sequence ID" value="SFM83981.1"/>
    <property type="molecule type" value="Genomic_DNA"/>
</dbReference>
<keyword evidence="2" id="KW-1185">Reference proteome</keyword>
<sequence>MTDTVAADTAASADTTTFAGAPSERTRVRRVAENARYDAATVRAIVDDAYLCHIAFSDDKGSHCIPTACWRDGEHLYIHGSNGSRMLRRLVESDICVTITHLDGLVMARSAFNHSMNYRSVMIYGRFEKVTDEAHKRRTMESFMDRLVPGRQAEVRAGNDKEYAATTVLRIALAEAACKVRAGAPTDDAEDMAWPVWAGVLPFERSRLAPQTDPACALAVPDYVQRWSEGAQ</sequence>
<evidence type="ECO:0008006" key="3">
    <source>
        <dbReference type="Google" id="ProtNLM"/>
    </source>
</evidence>
<dbReference type="InterPro" id="IPR024747">
    <property type="entry name" value="Pyridox_Oxase-rel"/>
</dbReference>
<gene>
    <name evidence="1" type="ORF">SAMN02982985_05489</name>
</gene>
<accession>A0A1I4U586</accession>
<dbReference type="InterPro" id="IPR012349">
    <property type="entry name" value="Split_barrel_FMN-bd"/>
</dbReference>
<dbReference type="Gene3D" id="2.30.110.10">
    <property type="entry name" value="Electron Transport, Fmn-binding Protein, Chain A"/>
    <property type="match status" value="1"/>
</dbReference>
<dbReference type="STRING" id="758825.SAMN02982985_05489"/>
<dbReference type="Proteomes" id="UP000199470">
    <property type="component" value="Unassembled WGS sequence"/>
</dbReference>
<reference evidence="1 2" key="1">
    <citation type="submission" date="2016-10" db="EMBL/GenBank/DDBJ databases">
        <authorList>
            <person name="de Groot N.N."/>
        </authorList>
    </citation>
    <scope>NUCLEOTIDE SEQUENCE [LARGE SCALE GENOMIC DNA]</scope>
    <source>
        <strain evidence="1 2">ATCC 43154</strain>
    </source>
</reference>